<dbReference type="PROSITE" id="PS51819">
    <property type="entry name" value="VOC"/>
    <property type="match status" value="1"/>
</dbReference>
<dbReference type="Pfam" id="PF00903">
    <property type="entry name" value="Glyoxalase"/>
    <property type="match status" value="1"/>
</dbReference>
<dbReference type="EMBL" id="FNRY01000001">
    <property type="protein sequence ID" value="SEB49101.1"/>
    <property type="molecule type" value="Genomic_DNA"/>
</dbReference>
<dbReference type="AlphaFoldDB" id="A0A1H4JS48"/>
<evidence type="ECO:0000313" key="2">
    <source>
        <dbReference type="EMBL" id="SEB49101.1"/>
    </source>
</evidence>
<dbReference type="InterPro" id="IPR004360">
    <property type="entry name" value="Glyas_Fos-R_dOase_dom"/>
</dbReference>
<protein>
    <recommendedName>
        <fullName evidence="1">VOC domain-containing protein</fullName>
    </recommendedName>
</protein>
<name>A0A1H4JS48_9MICO</name>
<dbReference type="InterPro" id="IPR029068">
    <property type="entry name" value="Glyas_Bleomycin-R_OHBP_Dase"/>
</dbReference>
<dbReference type="Proteomes" id="UP000199183">
    <property type="component" value="Unassembled WGS sequence"/>
</dbReference>
<dbReference type="STRING" id="640635.SAMN04489806_0837"/>
<organism evidence="2 3">
    <name type="scientific">Paramicrobacterium humi</name>
    <dbReference type="NCBI Taxonomy" id="640635"/>
    <lineage>
        <taxon>Bacteria</taxon>
        <taxon>Bacillati</taxon>
        <taxon>Actinomycetota</taxon>
        <taxon>Actinomycetes</taxon>
        <taxon>Micrococcales</taxon>
        <taxon>Microbacteriaceae</taxon>
        <taxon>Paramicrobacterium</taxon>
    </lineage>
</organism>
<dbReference type="InterPro" id="IPR052164">
    <property type="entry name" value="Anthracycline_SecMetBiosynth"/>
</dbReference>
<dbReference type="OrthoDB" id="9793039at2"/>
<dbReference type="PANTHER" id="PTHR33993:SF14">
    <property type="entry name" value="GB|AAF24581.1"/>
    <property type="match status" value="1"/>
</dbReference>
<dbReference type="RefSeq" id="WP_091180260.1">
    <property type="nucleotide sequence ID" value="NZ_FNRY01000001.1"/>
</dbReference>
<dbReference type="SUPFAM" id="SSF54593">
    <property type="entry name" value="Glyoxalase/Bleomycin resistance protein/Dihydroxybiphenyl dioxygenase"/>
    <property type="match status" value="1"/>
</dbReference>
<evidence type="ECO:0000259" key="1">
    <source>
        <dbReference type="PROSITE" id="PS51819"/>
    </source>
</evidence>
<keyword evidence="3" id="KW-1185">Reference proteome</keyword>
<sequence>MTASVSYWVLRVADVDKAADFYREVFDWSFSEKGSGGGYHVLGSNPQGGIGPLRSAHADNSLAFEPDDIDVAIERIRSRGGTAEEPGGSSEHGRWVECADDQGTRFALYAPVE</sequence>
<dbReference type="Gene3D" id="3.10.180.10">
    <property type="entry name" value="2,3-Dihydroxybiphenyl 1,2-Dioxygenase, domain 1"/>
    <property type="match status" value="1"/>
</dbReference>
<dbReference type="PANTHER" id="PTHR33993">
    <property type="entry name" value="GLYOXALASE-RELATED"/>
    <property type="match status" value="1"/>
</dbReference>
<proteinExistence type="predicted"/>
<dbReference type="InterPro" id="IPR037523">
    <property type="entry name" value="VOC_core"/>
</dbReference>
<feature type="domain" description="VOC" evidence="1">
    <location>
        <begin position="4"/>
        <end position="111"/>
    </location>
</feature>
<accession>A0A1H4JS48</accession>
<reference evidence="2 3" key="1">
    <citation type="submission" date="2016-10" db="EMBL/GenBank/DDBJ databases">
        <authorList>
            <person name="de Groot N.N."/>
        </authorList>
    </citation>
    <scope>NUCLEOTIDE SEQUENCE [LARGE SCALE GENOMIC DNA]</scope>
    <source>
        <strain evidence="2 3">DSM 21799</strain>
    </source>
</reference>
<gene>
    <name evidence="2" type="ORF">SAMN04489806_0837</name>
</gene>
<evidence type="ECO:0000313" key="3">
    <source>
        <dbReference type="Proteomes" id="UP000199183"/>
    </source>
</evidence>